<dbReference type="GO" id="GO:0016787">
    <property type="term" value="F:hydrolase activity"/>
    <property type="evidence" value="ECO:0007669"/>
    <property type="project" value="UniProtKB-KW"/>
</dbReference>
<evidence type="ECO:0000259" key="1">
    <source>
        <dbReference type="SMART" id="SM00849"/>
    </source>
</evidence>
<organism evidence="2 3">
    <name type="scientific">Halobaculum saliterrae</name>
    <dbReference type="NCBI Taxonomy" id="2073113"/>
    <lineage>
        <taxon>Archaea</taxon>
        <taxon>Methanobacteriati</taxon>
        <taxon>Methanobacteriota</taxon>
        <taxon>Stenosarchaea group</taxon>
        <taxon>Halobacteria</taxon>
        <taxon>Halobacteriales</taxon>
        <taxon>Haloferacaceae</taxon>
        <taxon>Halobaculum</taxon>
    </lineage>
</organism>
<accession>A0A6B0SW54</accession>
<evidence type="ECO:0000313" key="3">
    <source>
        <dbReference type="Proteomes" id="UP000437065"/>
    </source>
</evidence>
<dbReference type="AlphaFoldDB" id="A0A6B0SW54"/>
<dbReference type="InterPro" id="IPR001279">
    <property type="entry name" value="Metallo-B-lactamas"/>
</dbReference>
<dbReference type="Gene3D" id="3.60.15.10">
    <property type="entry name" value="Ribonuclease Z/Hydroxyacylglutathione hydrolase-like"/>
    <property type="match status" value="1"/>
</dbReference>
<dbReference type="InterPro" id="IPR050855">
    <property type="entry name" value="NDM-1-like"/>
</dbReference>
<reference evidence="2 3" key="1">
    <citation type="submission" date="2019-12" db="EMBL/GenBank/DDBJ databases">
        <title>Isolation and characterization of three novel carbon monoxide-oxidizing members of Halobacteria from salione crusts and soils.</title>
        <authorList>
            <person name="Myers M.R."/>
            <person name="King G.M."/>
        </authorList>
    </citation>
    <scope>NUCLEOTIDE SEQUENCE [LARGE SCALE GENOMIC DNA]</scope>
    <source>
        <strain evidence="2 3">WSA2</strain>
    </source>
</reference>
<dbReference type="OrthoDB" id="197151at2157"/>
<dbReference type="SUPFAM" id="SSF56281">
    <property type="entry name" value="Metallo-hydrolase/oxidoreductase"/>
    <property type="match status" value="1"/>
</dbReference>
<keyword evidence="2" id="KW-0378">Hydrolase</keyword>
<name>A0A6B0SW54_9EURY</name>
<feature type="domain" description="Metallo-beta-lactamase" evidence="1">
    <location>
        <begin position="22"/>
        <end position="206"/>
    </location>
</feature>
<dbReference type="SMART" id="SM00849">
    <property type="entry name" value="Lactamase_B"/>
    <property type="match status" value="1"/>
</dbReference>
<gene>
    <name evidence="2" type="ORF">GRX01_05850</name>
</gene>
<keyword evidence="3" id="KW-1185">Reference proteome</keyword>
<dbReference type="Pfam" id="PF00753">
    <property type="entry name" value="Lactamase_B"/>
    <property type="match status" value="1"/>
</dbReference>
<dbReference type="PANTHER" id="PTHR42951:SF15">
    <property type="entry name" value="METALLO-BETA-LACTAMASE SUPERFAMILY PROTEIN"/>
    <property type="match status" value="1"/>
</dbReference>
<sequence length="233" mass="24743">MELADGVYALELTMEREEGTAAFHPVAVETPRGPLLVDVGLPGQTDQLASALAEHGLDLADVRAVVLTHHDGDHAGCLASACERADDPVVYAHEAAAPYVDGREFPIKSDPDGDRYEPVPIDVELQDGVTFRTKAGPMRAVFTPGHAPGHLAFHLPEAEVLLAADALRGENGELVGPAEHFTPDMAEATRSVGRLAELETAVRTTHCYHGGTVDAGTPEIESIHESLAAEHSR</sequence>
<proteinExistence type="predicted"/>
<dbReference type="RefSeq" id="WP_159664426.1">
    <property type="nucleotide sequence ID" value="NZ_WUUS01000003.1"/>
</dbReference>
<dbReference type="InterPro" id="IPR036866">
    <property type="entry name" value="RibonucZ/Hydroxyglut_hydro"/>
</dbReference>
<comment type="caution">
    <text evidence="2">The sequence shown here is derived from an EMBL/GenBank/DDBJ whole genome shotgun (WGS) entry which is preliminary data.</text>
</comment>
<evidence type="ECO:0000313" key="2">
    <source>
        <dbReference type="EMBL" id="MXR40863.1"/>
    </source>
</evidence>
<dbReference type="Proteomes" id="UP000437065">
    <property type="component" value="Unassembled WGS sequence"/>
</dbReference>
<protein>
    <submittedName>
        <fullName evidence="2">MBL fold metallo-hydrolase</fullName>
    </submittedName>
</protein>
<dbReference type="PANTHER" id="PTHR42951">
    <property type="entry name" value="METALLO-BETA-LACTAMASE DOMAIN-CONTAINING"/>
    <property type="match status" value="1"/>
</dbReference>
<dbReference type="EMBL" id="WUUS01000003">
    <property type="protein sequence ID" value="MXR40863.1"/>
    <property type="molecule type" value="Genomic_DNA"/>
</dbReference>
<dbReference type="CDD" id="cd07721">
    <property type="entry name" value="yflN-like_MBL-fold"/>
    <property type="match status" value="1"/>
</dbReference>